<dbReference type="InterPro" id="IPR036034">
    <property type="entry name" value="PDZ_sf"/>
</dbReference>
<dbReference type="Gene3D" id="3.50.50.60">
    <property type="entry name" value="FAD/NAD(P)-binding domain"/>
    <property type="match status" value="2"/>
</dbReference>
<dbReference type="Pfam" id="PF01266">
    <property type="entry name" value="DAO"/>
    <property type="match status" value="1"/>
</dbReference>
<accession>A0AA36MSZ9</accession>
<organism evidence="2 3">
    <name type="scientific">Effrenium voratum</name>
    <dbReference type="NCBI Taxonomy" id="2562239"/>
    <lineage>
        <taxon>Eukaryota</taxon>
        <taxon>Sar</taxon>
        <taxon>Alveolata</taxon>
        <taxon>Dinophyceae</taxon>
        <taxon>Suessiales</taxon>
        <taxon>Symbiodiniaceae</taxon>
        <taxon>Effrenium</taxon>
    </lineage>
</organism>
<dbReference type="AlphaFoldDB" id="A0AA36MSZ9"/>
<evidence type="ECO:0000313" key="3">
    <source>
        <dbReference type="Proteomes" id="UP001178507"/>
    </source>
</evidence>
<dbReference type="SUPFAM" id="SSF51905">
    <property type="entry name" value="FAD/NAD(P)-binding domain"/>
    <property type="match status" value="1"/>
</dbReference>
<dbReference type="Proteomes" id="UP001178507">
    <property type="component" value="Unassembled WGS sequence"/>
</dbReference>
<dbReference type="Gene3D" id="2.30.42.10">
    <property type="match status" value="1"/>
</dbReference>
<dbReference type="EMBL" id="CAUJNA010000946">
    <property type="protein sequence ID" value="CAJ1382772.1"/>
    <property type="molecule type" value="Genomic_DNA"/>
</dbReference>
<dbReference type="InterPro" id="IPR006076">
    <property type="entry name" value="FAD-dep_OxRdtase"/>
</dbReference>
<name>A0AA36MSZ9_9DINO</name>
<evidence type="ECO:0000313" key="2">
    <source>
        <dbReference type="EMBL" id="CAJ1382772.1"/>
    </source>
</evidence>
<gene>
    <name evidence="2" type="ORF">EVOR1521_LOCUS10083</name>
</gene>
<dbReference type="PROSITE" id="PS50106">
    <property type="entry name" value="PDZ"/>
    <property type="match status" value="1"/>
</dbReference>
<dbReference type="PANTHER" id="PTHR13847:SF150">
    <property type="entry name" value="OXIDOREDUCTASE TDA3-RELATED"/>
    <property type="match status" value="1"/>
</dbReference>
<dbReference type="GO" id="GO:0005737">
    <property type="term" value="C:cytoplasm"/>
    <property type="evidence" value="ECO:0007669"/>
    <property type="project" value="TreeGrafter"/>
</dbReference>
<dbReference type="SUPFAM" id="SSF50156">
    <property type="entry name" value="PDZ domain-like"/>
    <property type="match status" value="1"/>
</dbReference>
<evidence type="ECO:0000259" key="1">
    <source>
        <dbReference type="PROSITE" id="PS50106"/>
    </source>
</evidence>
<dbReference type="InterPro" id="IPR001478">
    <property type="entry name" value="PDZ"/>
</dbReference>
<dbReference type="PANTHER" id="PTHR13847">
    <property type="entry name" value="SARCOSINE DEHYDROGENASE-RELATED"/>
    <property type="match status" value="1"/>
</dbReference>
<dbReference type="Gene3D" id="3.30.9.10">
    <property type="entry name" value="D-Amino Acid Oxidase, subunit A, domain 2"/>
    <property type="match status" value="2"/>
</dbReference>
<proteinExistence type="predicted"/>
<dbReference type="SMART" id="SM00228">
    <property type="entry name" value="PDZ"/>
    <property type="match status" value="1"/>
</dbReference>
<keyword evidence="3" id="KW-1185">Reference proteome</keyword>
<dbReference type="InterPro" id="IPR036188">
    <property type="entry name" value="FAD/NAD-bd_sf"/>
</dbReference>
<protein>
    <recommendedName>
        <fullName evidence="1">PDZ domain-containing protein</fullName>
    </recommendedName>
</protein>
<comment type="caution">
    <text evidence="2">The sequence shown here is derived from an EMBL/GenBank/DDBJ whole genome shotgun (WGS) entry which is preliminary data.</text>
</comment>
<feature type="domain" description="PDZ" evidence="1">
    <location>
        <begin position="404"/>
        <end position="459"/>
    </location>
</feature>
<sequence>MAGRLGRKFLAALVLGLGLRGLAYSTLAGTVSRHELGLERGARATAFAGPSMDSREGQAILILGGGVIGVSISYHLALRGIKTVVVDRAGIASCASGKAGGFLARSWNSGTPTDALSQKSFDMHEEVAKRLSLSSYRRLKCQSVAVDGTGSKPAGAKLKNLEWTDLGVRGSRLMGDESTIAQVHPKELCDAMWSYSEQQGSKLVKGVVEKLCYADREGERTISGVIVDGELLSADAVVLCMGPWSDVLQQAVPACGMLGVKYHSVLMRTGRVLNEAVFFAGLGDPEVYPRNNGDHYVTGFPDPPQVVAELPGNVEVRQEVCSRLVKTMQQVSSEMADAEVTTQQSCYLPFTRDSQPCMGKAPQHENVYVATGRDPKRAGAFLRIKSGTVPGRYKKPVKAKRTQVVRFTVESKPFGIAFDTVERDGDVYVVKVTPGSQAECAGIRVGDKLWSAGGRVIRGADQVMSLAQLTPPFKLTFQRDV</sequence>
<reference evidence="2" key="1">
    <citation type="submission" date="2023-08" db="EMBL/GenBank/DDBJ databases">
        <authorList>
            <person name="Chen Y."/>
            <person name="Shah S."/>
            <person name="Dougan E. K."/>
            <person name="Thang M."/>
            <person name="Chan C."/>
        </authorList>
    </citation>
    <scope>NUCLEOTIDE SEQUENCE</scope>
</reference>